<evidence type="ECO:0000313" key="2">
    <source>
        <dbReference type="Proteomes" id="UP000807504"/>
    </source>
</evidence>
<sequence>MKQEDHYSRCYCTLPVLRIKAACGLSSGQYKQSPRLKPHSYLLSRQQSAVQRLSKVGALACRPHYGPVSRHAQ</sequence>
<dbReference type="AlphaFoldDB" id="A0A8T0E1P5"/>
<evidence type="ECO:0000313" key="1">
    <source>
        <dbReference type="EMBL" id="KAF8763841.1"/>
    </source>
</evidence>
<comment type="caution">
    <text evidence="1">The sequence shown here is derived from an EMBL/GenBank/DDBJ whole genome shotgun (WGS) entry which is preliminary data.</text>
</comment>
<reference evidence="1" key="2">
    <citation type="submission" date="2020-06" db="EMBL/GenBank/DDBJ databases">
        <authorList>
            <person name="Sheffer M."/>
        </authorList>
    </citation>
    <scope>NUCLEOTIDE SEQUENCE</scope>
</reference>
<protein>
    <submittedName>
        <fullName evidence="1">Uncharacterized protein</fullName>
    </submittedName>
</protein>
<reference evidence="1" key="1">
    <citation type="journal article" date="2020" name="bioRxiv">
        <title>Chromosome-level reference genome of the European wasp spider Argiope bruennichi: a resource for studies on range expansion and evolutionary adaptation.</title>
        <authorList>
            <person name="Sheffer M.M."/>
            <person name="Hoppe A."/>
            <person name="Krehenwinkel H."/>
            <person name="Uhl G."/>
            <person name="Kuss A.W."/>
            <person name="Jensen L."/>
            <person name="Jensen C."/>
            <person name="Gillespie R.G."/>
            <person name="Hoff K.J."/>
            <person name="Prost S."/>
        </authorList>
    </citation>
    <scope>NUCLEOTIDE SEQUENCE</scope>
</reference>
<name>A0A8T0E1P5_ARGBR</name>
<keyword evidence="2" id="KW-1185">Reference proteome</keyword>
<gene>
    <name evidence="1" type="ORF">HNY73_021976</name>
</gene>
<proteinExistence type="predicted"/>
<dbReference type="EMBL" id="JABXBU010002231">
    <property type="protein sequence ID" value="KAF8763841.1"/>
    <property type="molecule type" value="Genomic_DNA"/>
</dbReference>
<accession>A0A8T0E1P5</accession>
<organism evidence="1 2">
    <name type="scientific">Argiope bruennichi</name>
    <name type="common">Wasp spider</name>
    <name type="synonym">Aranea bruennichi</name>
    <dbReference type="NCBI Taxonomy" id="94029"/>
    <lineage>
        <taxon>Eukaryota</taxon>
        <taxon>Metazoa</taxon>
        <taxon>Ecdysozoa</taxon>
        <taxon>Arthropoda</taxon>
        <taxon>Chelicerata</taxon>
        <taxon>Arachnida</taxon>
        <taxon>Araneae</taxon>
        <taxon>Araneomorphae</taxon>
        <taxon>Entelegynae</taxon>
        <taxon>Araneoidea</taxon>
        <taxon>Araneidae</taxon>
        <taxon>Argiope</taxon>
    </lineage>
</organism>
<dbReference type="Proteomes" id="UP000807504">
    <property type="component" value="Unassembled WGS sequence"/>
</dbReference>